<reference evidence="8 9" key="1">
    <citation type="submission" date="2016-10" db="EMBL/GenBank/DDBJ databases">
        <authorList>
            <person name="de Groot N.N."/>
        </authorList>
    </citation>
    <scope>NUCLEOTIDE SEQUENCE [LARGE SCALE GENOMIC DNA]</scope>
    <source>
        <strain evidence="8 9">DSM 25927</strain>
    </source>
</reference>
<feature type="transmembrane region" description="Helical" evidence="6">
    <location>
        <begin position="191"/>
        <end position="210"/>
    </location>
</feature>
<dbReference type="EMBL" id="FOFS01000015">
    <property type="protein sequence ID" value="SER07346.1"/>
    <property type="molecule type" value="Genomic_DNA"/>
</dbReference>
<dbReference type="STRING" id="489703.SAMN04488038_11552"/>
<evidence type="ECO:0000313" key="9">
    <source>
        <dbReference type="Proteomes" id="UP000199233"/>
    </source>
</evidence>
<evidence type="ECO:0000256" key="6">
    <source>
        <dbReference type="SAM" id="Phobius"/>
    </source>
</evidence>
<feature type="transmembrane region" description="Helical" evidence="6">
    <location>
        <begin position="277"/>
        <end position="295"/>
    </location>
</feature>
<feature type="transmembrane region" description="Helical" evidence="6">
    <location>
        <begin position="74"/>
        <end position="92"/>
    </location>
</feature>
<dbReference type="SUPFAM" id="SSF103481">
    <property type="entry name" value="Multidrug resistance efflux transporter EmrE"/>
    <property type="match status" value="2"/>
</dbReference>
<dbReference type="Proteomes" id="UP000199233">
    <property type="component" value="Unassembled WGS sequence"/>
</dbReference>
<evidence type="ECO:0000313" key="8">
    <source>
        <dbReference type="EMBL" id="SER07346.1"/>
    </source>
</evidence>
<gene>
    <name evidence="8" type="ORF">SAMN04488038_11552</name>
</gene>
<feature type="domain" description="EamA" evidence="7">
    <location>
        <begin position="160"/>
        <end position="294"/>
    </location>
</feature>
<feature type="transmembrane region" description="Helical" evidence="6">
    <location>
        <begin position="98"/>
        <end position="119"/>
    </location>
</feature>
<evidence type="ECO:0000256" key="1">
    <source>
        <dbReference type="ARBA" id="ARBA00004141"/>
    </source>
</evidence>
<dbReference type="PANTHER" id="PTHR32322:SF2">
    <property type="entry name" value="EAMA DOMAIN-CONTAINING PROTEIN"/>
    <property type="match status" value="1"/>
</dbReference>
<feature type="transmembrane region" description="Helical" evidence="6">
    <location>
        <begin position="159"/>
        <end position="179"/>
    </location>
</feature>
<keyword evidence="9" id="KW-1185">Reference proteome</keyword>
<organism evidence="8 9">
    <name type="scientific">Solimonas aquatica</name>
    <dbReference type="NCBI Taxonomy" id="489703"/>
    <lineage>
        <taxon>Bacteria</taxon>
        <taxon>Pseudomonadati</taxon>
        <taxon>Pseudomonadota</taxon>
        <taxon>Gammaproteobacteria</taxon>
        <taxon>Nevskiales</taxon>
        <taxon>Nevskiaceae</taxon>
        <taxon>Solimonas</taxon>
    </lineage>
</organism>
<feature type="transmembrane region" description="Helical" evidence="6">
    <location>
        <begin position="42"/>
        <end position="62"/>
    </location>
</feature>
<dbReference type="Pfam" id="PF00892">
    <property type="entry name" value="EamA"/>
    <property type="match status" value="2"/>
</dbReference>
<proteinExistence type="inferred from homology"/>
<comment type="subcellular location">
    <subcellularLocation>
        <location evidence="1">Membrane</location>
        <topology evidence="1">Multi-pass membrane protein</topology>
    </subcellularLocation>
</comment>
<accession>A0A1H9L7D9</accession>
<keyword evidence="3 6" id="KW-0812">Transmembrane</keyword>
<name>A0A1H9L7D9_9GAMM</name>
<evidence type="ECO:0000256" key="2">
    <source>
        <dbReference type="ARBA" id="ARBA00007362"/>
    </source>
</evidence>
<dbReference type="InterPro" id="IPR000620">
    <property type="entry name" value="EamA_dom"/>
</dbReference>
<dbReference type="PANTHER" id="PTHR32322">
    <property type="entry name" value="INNER MEMBRANE TRANSPORTER"/>
    <property type="match status" value="1"/>
</dbReference>
<evidence type="ECO:0000256" key="3">
    <source>
        <dbReference type="ARBA" id="ARBA00022692"/>
    </source>
</evidence>
<feature type="transmembrane region" description="Helical" evidence="6">
    <location>
        <begin position="12"/>
        <end position="36"/>
    </location>
</feature>
<keyword evidence="5 6" id="KW-0472">Membrane</keyword>
<dbReference type="GO" id="GO:0016020">
    <property type="term" value="C:membrane"/>
    <property type="evidence" value="ECO:0007669"/>
    <property type="project" value="UniProtKB-SubCell"/>
</dbReference>
<feature type="transmembrane region" description="Helical" evidence="6">
    <location>
        <begin position="252"/>
        <end position="271"/>
    </location>
</feature>
<keyword evidence="4 6" id="KW-1133">Transmembrane helix</keyword>
<sequence length="303" mass="31862">MAASLSSASRKTQLWLAFATIYLVWGSTYLAIRIGVHEAPPMLLAGLRFALASPLMVAYALWRGDRFPRARRDYLIVASTGILMLVGGNGLVTWAEQWVASGQTALIVATSALWIAWFGSFGSKGVALNVVTVLGLLLGFAGVALLVGDGLHATAAPAAAYVALVISPIAWAAGSILSLRYPLSCGPMMAAALQSSVGAVVLCGAGLLHGDAQRWVWTPAVLGSVLYLAVFGSFVAYNAYYWLVHATTPAQLSTYAYVNPAVAVLLGWLILGERLSAMQLAGMAVILVSVLAVNLKAMRRKPA</sequence>
<feature type="domain" description="EamA" evidence="7">
    <location>
        <begin position="19"/>
        <end position="147"/>
    </location>
</feature>
<evidence type="ECO:0000259" key="7">
    <source>
        <dbReference type="Pfam" id="PF00892"/>
    </source>
</evidence>
<dbReference type="InterPro" id="IPR050638">
    <property type="entry name" value="AA-Vitamin_Transporters"/>
</dbReference>
<feature type="transmembrane region" description="Helical" evidence="6">
    <location>
        <begin position="126"/>
        <end position="147"/>
    </location>
</feature>
<dbReference type="AlphaFoldDB" id="A0A1H9L7D9"/>
<comment type="similarity">
    <text evidence="2">Belongs to the EamA transporter family.</text>
</comment>
<evidence type="ECO:0000256" key="5">
    <source>
        <dbReference type="ARBA" id="ARBA00023136"/>
    </source>
</evidence>
<protein>
    <submittedName>
        <fullName evidence="8">Permease of the drug/metabolite transporter (DMT) superfamily</fullName>
    </submittedName>
</protein>
<feature type="transmembrane region" description="Helical" evidence="6">
    <location>
        <begin position="216"/>
        <end position="240"/>
    </location>
</feature>
<evidence type="ECO:0000256" key="4">
    <source>
        <dbReference type="ARBA" id="ARBA00022989"/>
    </source>
</evidence>
<dbReference type="InterPro" id="IPR037185">
    <property type="entry name" value="EmrE-like"/>
</dbReference>